<dbReference type="EMBL" id="FN554970">
    <property type="protein sequence ID" value="CBH12908.1"/>
    <property type="molecule type" value="Genomic_DNA"/>
</dbReference>
<sequence>MKRKENIETHTHTHTYIYIYIYIYIRKCAATSARTCIITHFTRPARPQASALNPHFANNVVKPRTYMYIQVHTRVCTSYIYIYICTNGRVHVNIYLSIYIYV</sequence>
<dbReference type="KEGG" id="tbg:TbgDal_VII7820"/>
<name>C9ZU22_TRYB9</name>
<dbReference type="RefSeq" id="XP_011775187.1">
    <property type="nucleotide sequence ID" value="XM_011776885.1"/>
</dbReference>
<protein>
    <submittedName>
        <fullName evidence="1">Uncharacterized protein</fullName>
    </submittedName>
</protein>
<evidence type="ECO:0000313" key="1">
    <source>
        <dbReference type="EMBL" id="CBH12908.1"/>
    </source>
</evidence>
<dbReference type="Proteomes" id="UP000002316">
    <property type="component" value="Chromosome 7"/>
</dbReference>
<evidence type="ECO:0000313" key="2">
    <source>
        <dbReference type="Proteomes" id="UP000002316"/>
    </source>
</evidence>
<organism evidence="1 2">
    <name type="scientific">Trypanosoma brucei gambiense (strain MHOM/CI/86/DAL972)</name>
    <dbReference type="NCBI Taxonomy" id="679716"/>
    <lineage>
        <taxon>Eukaryota</taxon>
        <taxon>Discoba</taxon>
        <taxon>Euglenozoa</taxon>
        <taxon>Kinetoplastea</taxon>
        <taxon>Metakinetoplastina</taxon>
        <taxon>Trypanosomatida</taxon>
        <taxon>Trypanosomatidae</taxon>
        <taxon>Trypanosoma</taxon>
    </lineage>
</organism>
<dbReference type="AlphaFoldDB" id="C9ZU22"/>
<proteinExistence type="predicted"/>
<reference evidence="2" key="1">
    <citation type="journal article" date="2010" name="PLoS Negl. Trop. Dis.">
        <title>The genome sequence of Trypanosoma brucei gambiense, causative agent of chronic human african trypanosomiasis.</title>
        <authorList>
            <person name="Jackson A.P."/>
            <person name="Sanders M."/>
            <person name="Berry A."/>
            <person name="McQuillan J."/>
            <person name="Aslett M.A."/>
            <person name="Quail M.A."/>
            <person name="Chukualim B."/>
            <person name="Capewell P."/>
            <person name="MacLeod A."/>
            <person name="Melville S.E."/>
            <person name="Gibson W."/>
            <person name="Barry J.D."/>
            <person name="Berriman M."/>
            <person name="Hertz-Fowler C."/>
        </authorList>
    </citation>
    <scope>NUCLEOTIDE SEQUENCE [LARGE SCALE GENOMIC DNA]</scope>
    <source>
        <strain evidence="2">MHOM/CI/86/DAL972</strain>
    </source>
</reference>
<gene>
    <name evidence="1" type="ORF">TbgDal_VII7820</name>
</gene>
<accession>C9ZU22</accession>
<dbReference type="GeneID" id="23863090"/>